<evidence type="ECO:0000313" key="12">
    <source>
        <dbReference type="Proteomes" id="UP001316803"/>
    </source>
</evidence>
<keyword evidence="6" id="KW-0804">Transcription</keyword>
<keyword evidence="4" id="KW-0862">Zinc</keyword>
<keyword evidence="5" id="KW-0805">Transcription regulation</keyword>
<dbReference type="Gene3D" id="3.30.60.90">
    <property type="match status" value="1"/>
</dbReference>
<feature type="region of interest" description="Disordered" evidence="9">
    <location>
        <begin position="606"/>
        <end position="628"/>
    </location>
</feature>
<evidence type="ECO:0000256" key="6">
    <source>
        <dbReference type="ARBA" id="ARBA00023163"/>
    </source>
</evidence>
<dbReference type="Pfam" id="PF00569">
    <property type="entry name" value="ZZ"/>
    <property type="match status" value="1"/>
</dbReference>
<dbReference type="InterPro" id="IPR003347">
    <property type="entry name" value="JmjC_dom"/>
</dbReference>
<evidence type="ECO:0000256" key="3">
    <source>
        <dbReference type="ARBA" id="ARBA00022771"/>
    </source>
</evidence>
<keyword evidence="3" id="KW-0863">Zinc-finger</keyword>
<dbReference type="EMBL" id="JAKLMC020000051">
    <property type="protein sequence ID" value="KAK5948195.1"/>
    <property type="molecule type" value="Genomic_DNA"/>
</dbReference>
<sequence>MIPQTPSTTVAADSTAEKLLKRGTPFVEFPRFSILEIQRERDFDGNPISFSEWLTKNLQIGRPFVISDFDKLSTWPRPPAESHPRNGAVPSFTIERLIELSTKKNIPIRNCSTGRDLSFTLSKFVESARQSYPEFQSLYARDLHCPPEWLEQCRELLPTEVQWGGRLDLFQWLPQCARSEVMMAYVGSEGSCSGFHRCFSSTIALNFLIDTEDDRPVVCIGTDFESQQKYDAFMSSKGVSPHLDWHNLSTEEMLQADFPLYVYDQKVGDLVILPPATAHQIWNPSVLSTKLVWNILHPLSLEVGIQHVQPPFNRLCHPDVARTNLSLAYAMLSLVQQPLEGAPPMPLPPDLPLLSKLFRRMFHDETIESQSATQITLVQLPSGVIATCNFCSTAIWNRHVRCTICADFDLCLLCYLNGRSCEHAQSYAWAELVTPETCNRVLSRAREILGFQPEEPRLPDRCKTLGTAVNDLMRAKESHASKLCHLCRIDHPEWKGKRCDSCTAFFCYRGLYRHFDMQPGDVLRHSGIWTCPKCDETCNCRCCHFANAYVKSEKPASKRRVKASDSRGKTMGFADNVFDQKRGGKRESGLNGPMTVAHLAGKKRAIEPNDQDGPSTPHPKLDLHTPDPDYSNRIYLSRETSEFGAGMSHYTASTLPPILPSVKTVTDIDAMSTTADDRHNHITPSTPSFGMNGSANTLAPLMSAGIYGSPYEQKPPYNHDHASSGRPSRQPPSSFLDTVTNTNKSPASRMSLPHTSYPVNHVSQPTQNGHGPPHATRIDPAALTPLTESPPASNNLLDENIKKLESQIQTLRGYDEEFLAMKLEDSRRMLRKQIAELEGQLEARRKERGMGLIERLRREGFVGLAEAVGLEVGLGHGEKGGGGNAGRVGLGLGVGVGVEEGRLN</sequence>
<dbReference type="Gene3D" id="2.60.120.650">
    <property type="entry name" value="Cupin"/>
    <property type="match status" value="1"/>
</dbReference>
<dbReference type="InterPro" id="IPR018866">
    <property type="entry name" value="Znf-4CXXC_R1"/>
</dbReference>
<keyword evidence="12" id="KW-1185">Reference proteome</keyword>
<feature type="region of interest" description="Disordered" evidence="9">
    <location>
        <begin position="706"/>
        <end position="780"/>
    </location>
</feature>
<keyword evidence="7" id="KW-0539">Nucleus</keyword>
<dbReference type="PROSITE" id="PS01357">
    <property type="entry name" value="ZF_ZZ_1"/>
    <property type="match status" value="1"/>
</dbReference>
<name>A0AAN8EF56_9EURO</name>
<evidence type="ECO:0000256" key="9">
    <source>
        <dbReference type="SAM" id="MobiDB-lite"/>
    </source>
</evidence>
<keyword evidence="8" id="KW-0175">Coiled coil</keyword>
<evidence type="ECO:0000256" key="4">
    <source>
        <dbReference type="ARBA" id="ARBA00022833"/>
    </source>
</evidence>
<reference evidence="11 12" key="1">
    <citation type="submission" date="2022-12" db="EMBL/GenBank/DDBJ databases">
        <title>Genomic features and morphological characterization of a novel Knufia sp. strain isolated from spacecraft assembly facility.</title>
        <authorList>
            <person name="Teixeira M."/>
            <person name="Chander A.M."/>
            <person name="Stajich J.E."/>
            <person name="Venkateswaran K."/>
        </authorList>
    </citation>
    <scope>NUCLEOTIDE SEQUENCE [LARGE SCALE GENOMIC DNA]</scope>
    <source>
        <strain evidence="11 12">FJI-L2-BK-P2</strain>
    </source>
</reference>
<feature type="domain" description="JmjC" evidence="10">
    <location>
        <begin position="146"/>
        <end position="312"/>
    </location>
</feature>
<dbReference type="SUPFAM" id="SSF51197">
    <property type="entry name" value="Clavaminate synthase-like"/>
    <property type="match status" value="1"/>
</dbReference>
<evidence type="ECO:0000256" key="1">
    <source>
        <dbReference type="ARBA" id="ARBA00004123"/>
    </source>
</evidence>
<dbReference type="Pfam" id="PF10497">
    <property type="entry name" value="zf-4CXXC_R1"/>
    <property type="match status" value="1"/>
</dbReference>
<dbReference type="InterPro" id="IPR000433">
    <property type="entry name" value="Znf_ZZ"/>
</dbReference>
<dbReference type="SMART" id="SM00558">
    <property type="entry name" value="JmjC"/>
    <property type="match status" value="1"/>
</dbReference>
<feature type="coiled-coil region" evidence="8">
    <location>
        <begin position="794"/>
        <end position="847"/>
    </location>
</feature>
<proteinExistence type="predicted"/>
<feature type="compositionally biased region" description="Low complexity" evidence="9">
    <location>
        <begin position="724"/>
        <end position="734"/>
    </location>
</feature>
<feature type="compositionally biased region" description="Polar residues" evidence="9">
    <location>
        <begin position="735"/>
        <end position="769"/>
    </location>
</feature>
<comment type="caution">
    <text evidence="11">The sequence shown here is derived from an EMBL/GenBank/DDBJ whole genome shotgun (WGS) entry which is preliminary data.</text>
</comment>
<organism evidence="11 12">
    <name type="scientific">Knufia fluminis</name>
    <dbReference type="NCBI Taxonomy" id="191047"/>
    <lineage>
        <taxon>Eukaryota</taxon>
        <taxon>Fungi</taxon>
        <taxon>Dikarya</taxon>
        <taxon>Ascomycota</taxon>
        <taxon>Pezizomycotina</taxon>
        <taxon>Eurotiomycetes</taxon>
        <taxon>Chaetothyriomycetidae</taxon>
        <taxon>Chaetothyriales</taxon>
        <taxon>Trichomeriaceae</taxon>
        <taxon>Knufia</taxon>
    </lineage>
</organism>
<dbReference type="SMART" id="SM00291">
    <property type="entry name" value="ZnF_ZZ"/>
    <property type="match status" value="1"/>
</dbReference>
<accession>A0AAN8EF56</accession>
<dbReference type="InterPro" id="IPR043145">
    <property type="entry name" value="Znf_ZZ_sf"/>
</dbReference>
<keyword evidence="2" id="KW-0479">Metal-binding</keyword>
<dbReference type="GO" id="GO:0005634">
    <property type="term" value="C:nucleus"/>
    <property type="evidence" value="ECO:0007669"/>
    <property type="project" value="UniProtKB-SubCell"/>
</dbReference>
<evidence type="ECO:0000256" key="2">
    <source>
        <dbReference type="ARBA" id="ARBA00022723"/>
    </source>
</evidence>
<dbReference type="GO" id="GO:0008270">
    <property type="term" value="F:zinc ion binding"/>
    <property type="evidence" value="ECO:0007669"/>
    <property type="project" value="UniProtKB-KW"/>
</dbReference>
<evidence type="ECO:0000256" key="7">
    <source>
        <dbReference type="ARBA" id="ARBA00023242"/>
    </source>
</evidence>
<protein>
    <recommendedName>
        <fullName evidence="10">JmjC domain-containing protein</fullName>
    </recommendedName>
</protein>
<evidence type="ECO:0000313" key="11">
    <source>
        <dbReference type="EMBL" id="KAK5948195.1"/>
    </source>
</evidence>
<evidence type="ECO:0000256" key="5">
    <source>
        <dbReference type="ARBA" id="ARBA00023015"/>
    </source>
</evidence>
<evidence type="ECO:0000256" key="8">
    <source>
        <dbReference type="SAM" id="Coils"/>
    </source>
</evidence>
<dbReference type="CDD" id="cd02249">
    <property type="entry name" value="ZZ"/>
    <property type="match status" value="1"/>
</dbReference>
<dbReference type="AlphaFoldDB" id="A0AAN8EF56"/>
<dbReference type="Proteomes" id="UP001316803">
    <property type="component" value="Unassembled WGS sequence"/>
</dbReference>
<evidence type="ECO:0000259" key="10">
    <source>
        <dbReference type="PROSITE" id="PS51184"/>
    </source>
</evidence>
<comment type="subcellular location">
    <subcellularLocation>
        <location evidence="1">Nucleus</location>
    </subcellularLocation>
</comment>
<gene>
    <name evidence="11" type="ORF">OHC33_010743</name>
</gene>
<dbReference type="PROSITE" id="PS51184">
    <property type="entry name" value="JMJC"/>
    <property type="match status" value="1"/>
</dbReference>
<dbReference type="SUPFAM" id="SSF57850">
    <property type="entry name" value="RING/U-box"/>
    <property type="match status" value="1"/>
</dbReference>